<proteinExistence type="predicted"/>
<dbReference type="Gramene" id="evm.model.09.1214">
    <property type="protein sequence ID" value="cds.evm.model.09.1214"/>
    <property type="gene ID" value="evm.TU.09.1214"/>
</dbReference>
<evidence type="ECO:0000313" key="2">
    <source>
        <dbReference type="Proteomes" id="UP000596661"/>
    </source>
</evidence>
<dbReference type="Gene3D" id="3.10.10.10">
    <property type="entry name" value="HIV Type 1 Reverse Transcriptase, subunit A, domain 1"/>
    <property type="match status" value="1"/>
</dbReference>
<name>A0A803QDQ8_CANSA</name>
<dbReference type="Proteomes" id="UP000596661">
    <property type="component" value="Chromosome 9"/>
</dbReference>
<protein>
    <submittedName>
        <fullName evidence="1">Uncharacterized protein</fullName>
    </submittedName>
</protein>
<reference evidence="1" key="2">
    <citation type="submission" date="2021-03" db="UniProtKB">
        <authorList>
            <consortium name="EnsemblPlants"/>
        </authorList>
    </citation>
    <scope>IDENTIFICATION</scope>
</reference>
<dbReference type="EMBL" id="UZAU01000757">
    <property type="status" value="NOT_ANNOTATED_CDS"/>
    <property type="molecule type" value="Genomic_DNA"/>
</dbReference>
<evidence type="ECO:0000313" key="1">
    <source>
        <dbReference type="EnsemblPlants" id="cds.evm.model.09.1214"/>
    </source>
</evidence>
<sequence length="128" mass="14970">MEEIEEVSNNEEDPTKTIRVGKNLPPAVREDVINTVRDNQDALGWSHSDMTRINQNTIFHALNIQKDVTPVRQKRRPLDPVRVDVVKAEVDKLPTNDFLQESLYPFGLQTQCWSQTRNMEDMHRLYRP</sequence>
<dbReference type="OMA" id="QNTIFHA"/>
<organism evidence="1 2">
    <name type="scientific">Cannabis sativa</name>
    <name type="common">Hemp</name>
    <name type="synonym">Marijuana</name>
    <dbReference type="NCBI Taxonomy" id="3483"/>
    <lineage>
        <taxon>Eukaryota</taxon>
        <taxon>Viridiplantae</taxon>
        <taxon>Streptophyta</taxon>
        <taxon>Embryophyta</taxon>
        <taxon>Tracheophyta</taxon>
        <taxon>Spermatophyta</taxon>
        <taxon>Magnoliopsida</taxon>
        <taxon>eudicotyledons</taxon>
        <taxon>Gunneridae</taxon>
        <taxon>Pentapetalae</taxon>
        <taxon>rosids</taxon>
        <taxon>fabids</taxon>
        <taxon>Rosales</taxon>
        <taxon>Cannabaceae</taxon>
        <taxon>Cannabis</taxon>
    </lineage>
</organism>
<dbReference type="EnsemblPlants" id="evm.model.09.1214">
    <property type="protein sequence ID" value="cds.evm.model.09.1214"/>
    <property type="gene ID" value="evm.TU.09.1214"/>
</dbReference>
<keyword evidence="2" id="KW-1185">Reference proteome</keyword>
<dbReference type="AlphaFoldDB" id="A0A803QDQ8"/>
<reference evidence="1" key="1">
    <citation type="submission" date="2018-11" db="EMBL/GenBank/DDBJ databases">
        <authorList>
            <person name="Grassa J C."/>
        </authorList>
    </citation>
    <scope>NUCLEOTIDE SEQUENCE [LARGE SCALE GENOMIC DNA]</scope>
</reference>
<accession>A0A803QDQ8</accession>